<dbReference type="InterPro" id="IPR013604">
    <property type="entry name" value="7TM_chemorcpt"/>
</dbReference>
<evidence type="ECO:0000256" key="5">
    <source>
        <dbReference type="SAM" id="Phobius"/>
    </source>
</evidence>
<protein>
    <submittedName>
        <fullName evidence="6">Uncharacterized protein</fullName>
    </submittedName>
</protein>
<reference evidence="7" key="1">
    <citation type="submission" date="2017-01" db="EMBL/GenBank/DDBJ databases">
        <title>Comparative genomics of anhydrobiosis in the tardigrade Hypsibius dujardini.</title>
        <authorList>
            <person name="Yoshida Y."/>
            <person name="Koutsovoulos G."/>
            <person name="Laetsch D."/>
            <person name="Stevens L."/>
            <person name="Kumar S."/>
            <person name="Horikawa D."/>
            <person name="Ishino K."/>
            <person name="Komine S."/>
            <person name="Tomita M."/>
            <person name="Blaxter M."/>
            <person name="Arakawa K."/>
        </authorList>
    </citation>
    <scope>NUCLEOTIDE SEQUENCE [LARGE SCALE GENOMIC DNA]</scope>
    <source>
        <strain evidence="7">Z151</strain>
    </source>
</reference>
<feature type="transmembrane region" description="Helical" evidence="5">
    <location>
        <begin position="54"/>
        <end position="75"/>
    </location>
</feature>
<dbReference type="Pfam" id="PF08395">
    <property type="entry name" value="7tm_7"/>
    <property type="match status" value="1"/>
</dbReference>
<accession>A0A9X6RQ10</accession>
<evidence type="ECO:0000256" key="4">
    <source>
        <dbReference type="ARBA" id="ARBA00023136"/>
    </source>
</evidence>
<dbReference type="Proteomes" id="UP000192578">
    <property type="component" value="Unassembled WGS sequence"/>
</dbReference>
<evidence type="ECO:0000256" key="1">
    <source>
        <dbReference type="ARBA" id="ARBA00004141"/>
    </source>
</evidence>
<sequence>MGSTAKSPSHLEPTPHNDTLGKRVLETLIAWIGLSAPSQSRGWKGIGRTLRASLLICMALWAMAYEFSTNLNFFFSIRPKDTQIQIVEMVYGTKYMVKTLVTMSVLLLFLWKSSAIRALHDRLHRITNTLTVSTDCARNESLVAWVTIASFSFYMISHGATRIYGVLGIKSLRPVDPIFPGLKVTALQEQCIILTLRNTTEAIRPRCRGTGG</sequence>
<dbReference type="GO" id="GO:0050909">
    <property type="term" value="P:sensory perception of taste"/>
    <property type="evidence" value="ECO:0007669"/>
    <property type="project" value="InterPro"/>
</dbReference>
<comment type="subcellular location">
    <subcellularLocation>
        <location evidence="1">Membrane</location>
        <topology evidence="1">Multi-pass membrane protein</topology>
    </subcellularLocation>
</comment>
<dbReference type="EMBL" id="MTYJ01000836">
    <property type="protein sequence ID" value="OWA55475.1"/>
    <property type="molecule type" value="Genomic_DNA"/>
</dbReference>
<evidence type="ECO:0000256" key="3">
    <source>
        <dbReference type="ARBA" id="ARBA00022989"/>
    </source>
</evidence>
<keyword evidence="4 5" id="KW-0472">Membrane</keyword>
<feature type="transmembrane region" description="Helical" evidence="5">
    <location>
        <begin position="95"/>
        <end position="111"/>
    </location>
</feature>
<name>A0A9X6RQ10_HYPEX</name>
<dbReference type="AlphaFoldDB" id="A0A9X6RQ10"/>
<evidence type="ECO:0000313" key="6">
    <source>
        <dbReference type="EMBL" id="OWA55475.1"/>
    </source>
</evidence>
<dbReference type="GO" id="GO:0016020">
    <property type="term" value="C:membrane"/>
    <property type="evidence" value="ECO:0007669"/>
    <property type="project" value="UniProtKB-SubCell"/>
</dbReference>
<comment type="caution">
    <text evidence="6">The sequence shown here is derived from an EMBL/GenBank/DDBJ whole genome shotgun (WGS) entry which is preliminary data.</text>
</comment>
<organism evidence="6 7">
    <name type="scientific">Hypsibius exemplaris</name>
    <name type="common">Freshwater tardigrade</name>
    <dbReference type="NCBI Taxonomy" id="2072580"/>
    <lineage>
        <taxon>Eukaryota</taxon>
        <taxon>Metazoa</taxon>
        <taxon>Ecdysozoa</taxon>
        <taxon>Tardigrada</taxon>
        <taxon>Eutardigrada</taxon>
        <taxon>Parachela</taxon>
        <taxon>Hypsibioidea</taxon>
        <taxon>Hypsibiidae</taxon>
        <taxon>Hypsibius</taxon>
    </lineage>
</organism>
<gene>
    <name evidence="6" type="ORF">BV898_19862</name>
</gene>
<keyword evidence="2 5" id="KW-0812">Transmembrane</keyword>
<evidence type="ECO:0000313" key="7">
    <source>
        <dbReference type="Proteomes" id="UP000192578"/>
    </source>
</evidence>
<proteinExistence type="predicted"/>
<evidence type="ECO:0000256" key="2">
    <source>
        <dbReference type="ARBA" id="ARBA00022692"/>
    </source>
</evidence>
<keyword evidence="3 5" id="KW-1133">Transmembrane helix</keyword>
<keyword evidence="7" id="KW-1185">Reference proteome</keyword>